<dbReference type="CDD" id="cd00299">
    <property type="entry name" value="GST_C_family"/>
    <property type="match status" value="1"/>
</dbReference>
<dbReference type="InterPro" id="IPR010987">
    <property type="entry name" value="Glutathione-S-Trfase_C-like"/>
</dbReference>
<sequence length="213" mass="23593">MLKFYFAPLSINARRVWIALLEKQIPFEPILLNLDGDQCSAEFTKINPLQRVPVVIDDELILVESLAILDYLEAQYPATALLPHDVNAIAIVRMICMICLTDLQPATIPLTKQLVGLPVEAATVQTAQQRIIQILQFFEGLDDLTGNTFTLADIVAGTLVSSVPMFGISMASFPKLTAWLERLSARESFQQTAPSSDQIQAALPNLKKILETR</sequence>
<dbReference type="PROSITE" id="PS50405">
    <property type="entry name" value="GST_CTER"/>
    <property type="match status" value="1"/>
</dbReference>
<dbReference type="EMBL" id="AP018205">
    <property type="protein sequence ID" value="BAY59831.1"/>
    <property type="molecule type" value="Genomic_DNA"/>
</dbReference>
<gene>
    <name evidence="3" type="ORF">NIES2135_67080</name>
</gene>
<keyword evidence="3" id="KW-0808">Transferase</keyword>
<geneLocation type="plasmid" evidence="3">
    <name>plasmid2</name>
</geneLocation>
<dbReference type="Gene3D" id="3.40.30.10">
    <property type="entry name" value="Glutaredoxin"/>
    <property type="match status" value="1"/>
</dbReference>
<dbReference type="Proteomes" id="UP000217895">
    <property type="component" value="Plasmid Plasmid2 dna"/>
</dbReference>
<dbReference type="GO" id="GO:0006749">
    <property type="term" value="P:glutathione metabolic process"/>
    <property type="evidence" value="ECO:0007669"/>
    <property type="project" value="TreeGrafter"/>
</dbReference>
<dbReference type="InterPro" id="IPR004046">
    <property type="entry name" value="GST_C"/>
</dbReference>
<dbReference type="PANTHER" id="PTHR42673">
    <property type="entry name" value="MALEYLACETOACETATE ISOMERASE"/>
    <property type="match status" value="1"/>
</dbReference>
<dbReference type="GO" id="GO:0006559">
    <property type="term" value="P:L-phenylalanine catabolic process"/>
    <property type="evidence" value="ECO:0007669"/>
    <property type="project" value="TreeGrafter"/>
</dbReference>
<protein>
    <submittedName>
        <fullName evidence="3">Glutathione S-transferase-like protein</fullName>
    </submittedName>
</protein>
<dbReference type="PANTHER" id="PTHR42673:SF4">
    <property type="entry name" value="MALEYLACETOACETATE ISOMERASE"/>
    <property type="match status" value="1"/>
</dbReference>
<evidence type="ECO:0000259" key="2">
    <source>
        <dbReference type="PROSITE" id="PS50405"/>
    </source>
</evidence>
<dbReference type="Gene3D" id="1.20.1050.10">
    <property type="match status" value="1"/>
</dbReference>
<dbReference type="AlphaFoldDB" id="A0A1Z4JSS9"/>
<dbReference type="GO" id="GO:0016034">
    <property type="term" value="F:maleylacetoacetate isomerase activity"/>
    <property type="evidence" value="ECO:0007669"/>
    <property type="project" value="TreeGrafter"/>
</dbReference>
<dbReference type="InterPro" id="IPR004045">
    <property type="entry name" value="Glutathione_S-Trfase_N"/>
</dbReference>
<keyword evidence="3" id="KW-0614">Plasmid</keyword>
<dbReference type="GO" id="GO:0004364">
    <property type="term" value="F:glutathione transferase activity"/>
    <property type="evidence" value="ECO:0007669"/>
    <property type="project" value="TreeGrafter"/>
</dbReference>
<dbReference type="SUPFAM" id="SSF52833">
    <property type="entry name" value="Thioredoxin-like"/>
    <property type="match status" value="1"/>
</dbReference>
<dbReference type="SFLD" id="SFLDS00019">
    <property type="entry name" value="Glutathione_Transferase_(cytos"/>
    <property type="match status" value="1"/>
</dbReference>
<proteinExistence type="predicted"/>
<organism evidence="3 4">
    <name type="scientific">Leptolyngbya boryana NIES-2135</name>
    <dbReference type="NCBI Taxonomy" id="1973484"/>
    <lineage>
        <taxon>Bacteria</taxon>
        <taxon>Bacillati</taxon>
        <taxon>Cyanobacteriota</taxon>
        <taxon>Cyanophyceae</taxon>
        <taxon>Leptolyngbyales</taxon>
        <taxon>Leptolyngbyaceae</taxon>
        <taxon>Leptolyngbya group</taxon>
        <taxon>Leptolyngbya</taxon>
    </lineage>
</organism>
<dbReference type="Pfam" id="PF13417">
    <property type="entry name" value="GST_N_3"/>
    <property type="match status" value="1"/>
</dbReference>
<dbReference type="InterPro" id="IPR036282">
    <property type="entry name" value="Glutathione-S-Trfase_C_sf"/>
</dbReference>
<dbReference type="InterPro" id="IPR036249">
    <property type="entry name" value="Thioredoxin-like_sf"/>
</dbReference>
<reference evidence="3 4" key="1">
    <citation type="submission" date="2017-06" db="EMBL/GenBank/DDBJ databases">
        <title>Genome sequencing of cyanobaciteial culture collection at National Institute for Environmental Studies (NIES).</title>
        <authorList>
            <person name="Hirose Y."/>
            <person name="Shimura Y."/>
            <person name="Fujisawa T."/>
            <person name="Nakamura Y."/>
            <person name="Kawachi M."/>
        </authorList>
    </citation>
    <scope>NUCLEOTIDE SEQUENCE [LARGE SCALE GENOMIC DNA]</scope>
    <source>
        <strain evidence="3 4">NIES-2135</strain>
        <plasmid evidence="4">Plasmid Plasmid2 dna</plasmid>
    </source>
</reference>
<evidence type="ECO:0000259" key="1">
    <source>
        <dbReference type="PROSITE" id="PS50404"/>
    </source>
</evidence>
<feature type="domain" description="GST N-terminal" evidence="1">
    <location>
        <begin position="1"/>
        <end position="80"/>
    </location>
</feature>
<name>A0A1Z4JSS9_LEPBY</name>
<dbReference type="InterPro" id="IPR040079">
    <property type="entry name" value="Glutathione_S-Trfase"/>
</dbReference>
<accession>A0A1Z4JSS9</accession>
<keyword evidence="4" id="KW-1185">Reference proteome</keyword>
<evidence type="ECO:0000313" key="4">
    <source>
        <dbReference type="Proteomes" id="UP000217895"/>
    </source>
</evidence>
<dbReference type="PROSITE" id="PS50404">
    <property type="entry name" value="GST_NTER"/>
    <property type="match status" value="1"/>
</dbReference>
<feature type="domain" description="GST C-terminal" evidence="2">
    <location>
        <begin position="85"/>
        <end position="203"/>
    </location>
</feature>
<dbReference type="SUPFAM" id="SSF47616">
    <property type="entry name" value="GST C-terminal domain-like"/>
    <property type="match status" value="1"/>
</dbReference>
<dbReference type="SFLD" id="SFLDG00358">
    <property type="entry name" value="Main_(cytGST)"/>
    <property type="match status" value="1"/>
</dbReference>
<dbReference type="Pfam" id="PF00043">
    <property type="entry name" value="GST_C"/>
    <property type="match status" value="1"/>
</dbReference>
<dbReference type="CDD" id="cd00570">
    <property type="entry name" value="GST_N_family"/>
    <property type="match status" value="1"/>
</dbReference>
<evidence type="ECO:0000313" key="3">
    <source>
        <dbReference type="EMBL" id="BAY59831.1"/>
    </source>
</evidence>